<dbReference type="PANTHER" id="PTHR30535">
    <property type="entry name" value="VITAMIN B12-BINDING PROTEIN"/>
    <property type="match status" value="1"/>
</dbReference>
<feature type="domain" description="Fe/B12 periplasmic-binding" evidence="2">
    <location>
        <begin position="36"/>
        <end position="293"/>
    </location>
</feature>
<evidence type="ECO:0000313" key="3">
    <source>
        <dbReference type="EMBL" id="MBB6097478.1"/>
    </source>
</evidence>
<feature type="signal peptide" evidence="1">
    <location>
        <begin position="1"/>
        <end position="18"/>
    </location>
</feature>
<dbReference type="Pfam" id="PF01497">
    <property type="entry name" value="Peripla_BP_2"/>
    <property type="match status" value="1"/>
</dbReference>
<keyword evidence="1" id="KW-0732">Signal</keyword>
<comment type="caution">
    <text evidence="3">The sequence shown here is derived from an EMBL/GenBank/DDBJ whole genome shotgun (WGS) entry which is preliminary data.</text>
</comment>
<protein>
    <submittedName>
        <fullName evidence="3">Iron complex transport system substrate-binding protein</fullName>
    </submittedName>
</protein>
<sequence>MLRKLVLLSLLIASGAQAAKVTGIDGVSVDVKNPKRIVALNASTVEILFKLGKGNLLVGTDSSATYPAAAARFATLGHPYRVPVEGTISLKPDLVIGTEESFPESTAQQLRGAGLNVLKLENSGEGGIPALKRRITAIAAALNAQASGQKLIREIDAQLATLKAQVQKANTKPRVLFLYAHGPGDASIYGRQTGSETLMELVGAVNAVDFTDGMKPLTAEAMVQANPDAIIMLERGFEAVKGLEGVLKMPGVALTNAGKNKRIYVVDNSIRWVGPRFPEFASKLFKDMQAPAR</sequence>
<dbReference type="InterPro" id="IPR050902">
    <property type="entry name" value="ABC_Transporter_SBP"/>
</dbReference>
<dbReference type="SUPFAM" id="SSF53807">
    <property type="entry name" value="Helical backbone' metal receptor"/>
    <property type="match status" value="1"/>
</dbReference>
<dbReference type="InterPro" id="IPR002491">
    <property type="entry name" value="ABC_transptr_periplasmic_BD"/>
</dbReference>
<organism evidence="3 4">
    <name type="scientific">Deinobacterium chartae</name>
    <dbReference type="NCBI Taxonomy" id="521158"/>
    <lineage>
        <taxon>Bacteria</taxon>
        <taxon>Thermotogati</taxon>
        <taxon>Deinococcota</taxon>
        <taxon>Deinococci</taxon>
        <taxon>Deinococcales</taxon>
        <taxon>Deinococcaceae</taxon>
        <taxon>Deinobacterium</taxon>
    </lineage>
</organism>
<evidence type="ECO:0000259" key="2">
    <source>
        <dbReference type="PROSITE" id="PS50983"/>
    </source>
</evidence>
<gene>
    <name evidence="3" type="ORF">HNR42_000895</name>
</gene>
<dbReference type="Proteomes" id="UP000569951">
    <property type="component" value="Unassembled WGS sequence"/>
</dbReference>
<proteinExistence type="predicted"/>
<name>A0A841HZP0_9DEIO</name>
<dbReference type="RefSeq" id="WP_183984967.1">
    <property type="nucleotide sequence ID" value="NZ_JACHHG010000003.1"/>
</dbReference>
<keyword evidence="4" id="KW-1185">Reference proteome</keyword>
<evidence type="ECO:0000313" key="4">
    <source>
        <dbReference type="Proteomes" id="UP000569951"/>
    </source>
</evidence>
<evidence type="ECO:0000256" key="1">
    <source>
        <dbReference type="SAM" id="SignalP"/>
    </source>
</evidence>
<dbReference type="EMBL" id="JACHHG010000003">
    <property type="protein sequence ID" value="MBB6097478.1"/>
    <property type="molecule type" value="Genomic_DNA"/>
</dbReference>
<accession>A0A841HZP0</accession>
<reference evidence="3 4" key="1">
    <citation type="submission" date="2020-08" db="EMBL/GenBank/DDBJ databases">
        <title>Genomic Encyclopedia of Type Strains, Phase IV (KMG-IV): sequencing the most valuable type-strain genomes for metagenomic binning, comparative biology and taxonomic classification.</title>
        <authorList>
            <person name="Goeker M."/>
        </authorList>
    </citation>
    <scope>NUCLEOTIDE SEQUENCE [LARGE SCALE GENOMIC DNA]</scope>
    <source>
        <strain evidence="3 4">DSM 21458</strain>
    </source>
</reference>
<dbReference type="AlphaFoldDB" id="A0A841HZP0"/>
<dbReference type="PANTHER" id="PTHR30535:SF4">
    <property type="entry name" value="HEMIN-BINDING PERIPLASMIC PROTEIN HMUT"/>
    <property type="match status" value="1"/>
</dbReference>
<feature type="chain" id="PRO_5032735581" evidence="1">
    <location>
        <begin position="19"/>
        <end position="293"/>
    </location>
</feature>
<dbReference type="Gene3D" id="3.40.50.1980">
    <property type="entry name" value="Nitrogenase molybdenum iron protein domain"/>
    <property type="match status" value="2"/>
</dbReference>
<dbReference type="PROSITE" id="PS50983">
    <property type="entry name" value="FE_B12_PBP"/>
    <property type="match status" value="1"/>
</dbReference>